<evidence type="ECO:0000256" key="7">
    <source>
        <dbReference type="ARBA" id="ARBA00022692"/>
    </source>
</evidence>
<evidence type="ECO:0000256" key="6">
    <source>
        <dbReference type="ARBA" id="ARBA00022622"/>
    </source>
</evidence>
<keyword evidence="11 14" id="KW-1015">Disulfide bond</keyword>
<dbReference type="EMBL" id="KV878590">
    <property type="protein sequence ID" value="OJJ56397.1"/>
    <property type="molecule type" value="Genomic_DNA"/>
</dbReference>
<keyword evidence="9 16" id="KW-1133">Transmembrane helix</keyword>
<feature type="transmembrane region" description="Helical" evidence="16">
    <location>
        <begin position="266"/>
        <end position="285"/>
    </location>
</feature>
<feature type="region of interest" description="Disordered" evidence="15">
    <location>
        <begin position="349"/>
        <end position="395"/>
    </location>
</feature>
<feature type="transmembrane region" description="Helical" evidence="16">
    <location>
        <begin position="106"/>
        <end position="125"/>
    </location>
</feature>
<feature type="transmembrane region" description="Helical" evidence="16">
    <location>
        <begin position="182"/>
        <end position="210"/>
    </location>
</feature>
<dbReference type="AlphaFoldDB" id="A0A1L9TAC4"/>
<dbReference type="GO" id="GO:0005576">
    <property type="term" value="C:extracellular region"/>
    <property type="evidence" value="ECO:0007669"/>
    <property type="project" value="UniProtKB-SubCell"/>
</dbReference>
<keyword evidence="7 16" id="KW-0812">Transmembrane</keyword>
<dbReference type="Proteomes" id="UP000184356">
    <property type="component" value="Unassembled WGS sequence"/>
</dbReference>
<gene>
    <name evidence="18" type="ORF">ASPSYDRAFT_181982</name>
</gene>
<dbReference type="GO" id="GO:0046872">
    <property type="term" value="F:metal ion binding"/>
    <property type="evidence" value="ECO:0007669"/>
    <property type="project" value="UniProtKB-UniRule"/>
</dbReference>
<feature type="transmembrane region" description="Helical" evidence="16">
    <location>
        <begin position="230"/>
        <end position="254"/>
    </location>
</feature>
<evidence type="ECO:0000256" key="11">
    <source>
        <dbReference type="ARBA" id="ARBA00023157"/>
    </source>
</evidence>
<evidence type="ECO:0000256" key="5">
    <source>
        <dbReference type="ARBA" id="ARBA00022525"/>
    </source>
</evidence>
<comment type="similarity">
    <text evidence="4">Belongs to the RBT5 family.</text>
</comment>
<proteinExistence type="inferred from homology"/>
<evidence type="ECO:0000259" key="17">
    <source>
        <dbReference type="PROSITE" id="PS52012"/>
    </source>
</evidence>
<sequence length="497" mass="53899">MDLPSCALPCLVSAVGNSTCALTDTACVCGTPQIAAQLEPCIMAACTVKEALTSKNMTYTMCDYPVTSDTEVFPITNIVGIAVAIAAVLMRLANRAIDRKLGLDDYILVFSLLLAAGISGIGIELRDYGLGKDMWTIPFDDIRQILKLFFIEEEMYCVCIAAIKVSMLCLYLNIFPNRGLRIATYIVLAITLVWAIVSFFVLLFSCNPISYYWNMWDGEHSGKCIDHDSILLAHSSVNIVLDVLIVAIPMPTLAKLHMRLEKKLGVCLMFAVGIVVTVISIFRLVETVGFNNTTNPTRDFVPVGIWSLLEFDVAILCACMPAIRSLVIRVYRGQFKPHLTALSNSLSGSTRFGSNNNSSNNTSKNGSGSRTRVSHNLSASMSGTRTRVKGADDSVGPFIRLDDVGTTAEAYYNAAGSDHDHDHDREAGYGRGHPGGGLDLSEPVPGTPGAGAVPVSAPVQSPSRGYFKRWSIFSRKSSEPPQTPMLPPVPTSPGRRW</sequence>
<dbReference type="PANTHER" id="PTHR33048:SF143">
    <property type="entry name" value="EXTRACELLULAR MEMBRANE PROTEIN CFEM DOMAIN-CONTAINING PROTEIN-RELATED"/>
    <property type="match status" value="1"/>
</dbReference>
<feature type="domain" description="CFEM" evidence="17">
    <location>
        <begin position="1"/>
        <end position="88"/>
    </location>
</feature>
<evidence type="ECO:0000256" key="15">
    <source>
        <dbReference type="SAM" id="MobiDB-lite"/>
    </source>
</evidence>
<feature type="region of interest" description="Disordered" evidence="15">
    <location>
        <begin position="415"/>
        <end position="497"/>
    </location>
</feature>
<dbReference type="RefSeq" id="XP_040700203.1">
    <property type="nucleotide sequence ID" value="XM_040843508.1"/>
</dbReference>
<feature type="compositionally biased region" description="Low complexity" evidence="15">
    <location>
        <begin position="349"/>
        <end position="371"/>
    </location>
</feature>
<dbReference type="Pfam" id="PF05730">
    <property type="entry name" value="CFEM"/>
    <property type="match status" value="1"/>
</dbReference>
<evidence type="ECO:0000256" key="10">
    <source>
        <dbReference type="ARBA" id="ARBA00023136"/>
    </source>
</evidence>
<evidence type="ECO:0000256" key="1">
    <source>
        <dbReference type="ARBA" id="ARBA00004141"/>
    </source>
</evidence>
<feature type="disulfide bond" evidence="14">
    <location>
        <begin position="20"/>
        <end position="27"/>
    </location>
</feature>
<dbReference type="PANTHER" id="PTHR33048">
    <property type="entry name" value="PTH11-LIKE INTEGRAL MEMBRANE PROTEIN (AFU_ORTHOLOGUE AFUA_5G11245)"/>
    <property type="match status" value="1"/>
</dbReference>
<feature type="transmembrane region" description="Helical" evidence="16">
    <location>
        <begin position="155"/>
        <end position="175"/>
    </location>
</feature>
<keyword evidence="19" id="KW-1185">Reference proteome</keyword>
<feature type="transmembrane region" description="Helical" evidence="16">
    <location>
        <begin position="75"/>
        <end position="94"/>
    </location>
</feature>
<evidence type="ECO:0000256" key="4">
    <source>
        <dbReference type="ARBA" id="ARBA00010031"/>
    </source>
</evidence>
<feature type="disulfide bond" evidence="14">
    <location>
        <begin position="29"/>
        <end position="62"/>
    </location>
</feature>
<dbReference type="VEuPathDB" id="FungiDB:ASPSYDRAFT_181982"/>
<comment type="similarity">
    <text evidence="13">Belongs to the SAT4 family.</text>
</comment>
<feature type="binding site" description="axial binding residue" evidence="14">
    <location>
        <position position="24"/>
    </location>
    <ligand>
        <name>heme</name>
        <dbReference type="ChEBI" id="CHEBI:30413"/>
    </ligand>
    <ligandPart>
        <name>Fe</name>
        <dbReference type="ChEBI" id="CHEBI:18248"/>
    </ligandPart>
</feature>
<evidence type="ECO:0000256" key="13">
    <source>
        <dbReference type="ARBA" id="ARBA00038359"/>
    </source>
</evidence>
<keyword evidence="14" id="KW-0479">Metal-binding</keyword>
<keyword evidence="6" id="KW-0325">Glycoprotein</keyword>
<feature type="compositionally biased region" description="Low complexity" evidence="15">
    <location>
        <begin position="450"/>
        <end position="463"/>
    </location>
</feature>
<reference evidence="19" key="1">
    <citation type="journal article" date="2017" name="Genome Biol.">
        <title>Comparative genomics reveals high biological diversity and specific adaptations in the industrially and medically important fungal genus Aspergillus.</title>
        <authorList>
            <person name="de Vries R.P."/>
            <person name="Riley R."/>
            <person name="Wiebenga A."/>
            <person name="Aguilar-Osorio G."/>
            <person name="Amillis S."/>
            <person name="Uchima C.A."/>
            <person name="Anderluh G."/>
            <person name="Asadollahi M."/>
            <person name="Askin M."/>
            <person name="Barry K."/>
            <person name="Battaglia E."/>
            <person name="Bayram O."/>
            <person name="Benocci T."/>
            <person name="Braus-Stromeyer S.A."/>
            <person name="Caldana C."/>
            <person name="Canovas D."/>
            <person name="Cerqueira G.C."/>
            <person name="Chen F."/>
            <person name="Chen W."/>
            <person name="Choi C."/>
            <person name="Clum A."/>
            <person name="Dos Santos R.A."/>
            <person name="Damasio A.R."/>
            <person name="Diallinas G."/>
            <person name="Emri T."/>
            <person name="Fekete E."/>
            <person name="Flipphi M."/>
            <person name="Freyberg S."/>
            <person name="Gallo A."/>
            <person name="Gournas C."/>
            <person name="Habgood R."/>
            <person name="Hainaut M."/>
            <person name="Harispe M.L."/>
            <person name="Henrissat B."/>
            <person name="Hilden K.S."/>
            <person name="Hope R."/>
            <person name="Hossain A."/>
            <person name="Karabika E."/>
            <person name="Karaffa L."/>
            <person name="Karanyi Z."/>
            <person name="Krasevec N."/>
            <person name="Kuo A."/>
            <person name="Kusch H."/>
            <person name="LaButti K."/>
            <person name="Lagendijk E.L."/>
            <person name="Lapidus A."/>
            <person name="Levasseur A."/>
            <person name="Lindquist E."/>
            <person name="Lipzen A."/>
            <person name="Logrieco A.F."/>
            <person name="MacCabe A."/>
            <person name="Maekelae M.R."/>
            <person name="Malavazi I."/>
            <person name="Melin P."/>
            <person name="Meyer V."/>
            <person name="Mielnichuk N."/>
            <person name="Miskei M."/>
            <person name="Molnar A.P."/>
            <person name="Mule G."/>
            <person name="Ngan C.Y."/>
            <person name="Orejas M."/>
            <person name="Orosz E."/>
            <person name="Ouedraogo J.P."/>
            <person name="Overkamp K.M."/>
            <person name="Park H.-S."/>
            <person name="Perrone G."/>
            <person name="Piumi F."/>
            <person name="Punt P.J."/>
            <person name="Ram A.F."/>
            <person name="Ramon A."/>
            <person name="Rauscher S."/>
            <person name="Record E."/>
            <person name="Riano-Pachon D.M."/>
            <person name="Robert V."/>
            <person name="Roehrig J."/>
            <person name="Ruller R."/>
            <person name="Salamov A."/>
            <person name="Salih N.S."/>
            <person name="Samson R.A."/>
            <person name="Sandor E."/>
            <person name="Sanguinetti M."/>
            <person name="Schuetze T."/>
            <person name="Sepcic K."/>
            <person name="Shelest E."/>
            <person name="Sherlock G."/>
            <person name="Sophianopoulou V."/>
            <person name="Squina F.M."/>
            <person name="Sun H."/>
            <person name="Susca A."/>
            <person name="Todd R.B."/>
            <person name="Tsang A."/>
            <person name="Unkles S.E."/>
            <person name="van de Wiele N."/>
            <person name="van Rossen-Uffink D."/>
            <person name="Oliveira J.V."/>
            <person name="Vesth T.C."/>
            <person name="Visser J."/>
            <person name="Yu J.-H."/>
            <person name="Zhou M."/>
            <person name="Andersen M.R."/>
            <person name="Archer D.B."/>
            <person name="Baker S.E."/>
            <person name="Benoit I."/>
            <person name="Brakhage A.A."/>
            <person name="Braus G.H."/>
            <person name="Fischer R."/>
            <person name="Frisvad J.C."/>
            <person name="Goldman G.H."/>
            <person name="Houbraken J."/>
            <person name="Oakley B."/>
            <person name="Pocsi I."/>
            <person name="Scazzocchio C."/>
            <person name="Seiboth B."/>
            <person name="vanKuyk P.A."/>
            <person name="Wortman J."/>
            <person name="Dyer P.S."/>
            <person name="Grigoriev I.V."/>
        </authorList>
    </citation>
    <scope>NUCLEOTIDE SEQUENCE [LARGE SCALE GENOMIC DNA]</scope>
    <source>
        <strain evidence="19">CBS 593.65</strain>
    </source>
</reference>
<feature type="compositionally biased region" description="Gly residues" evidence="15">
    <location>
        <begin position="429"/>
        <end position="438"/>
    </location>
</feature>
<organism evidence="18 19">
    <name type="scientific">Aspergillus sydowii CBS 593.65</name>
    <dbReference type="NCBI Taxonomy" id="1036612"/>
    <lineage>
        <taxon>Eukaryota</taxon>
        <taxon>Fungi</taxon>
        <taxon>Dikarya</taxon>
        <taxon>Ascomycota</taxon>
        <taxon>Pezizomycotina</taxon>
        <taxon>Eurotiomycetes</taxon>
        <taxon>Eurotiomycetidae</taxon>
        <taxon>Eurotiales</taxon>
        <taxon>Aspergillaceae</taxon>
        <taxon>Aspergillus</taxon>
        <taxon>Aspergillus subgen. Nidulantes</taxon>
    </lineage>
</organism>
<keyword evidence="8" id="KW-0732">Signal</keyword>
<evidence type="ECO:0000256" key="3">
    <source>
        <dbReference type="ARBA" id="ARBA00004613"/>
    </source>
</evidence>
<keyword evidence="5" id="KW-0964">Secreted</keyword>
<evidence type="ECO:0000313" key="18">
    <source>
        <dbReference type="EMBL" id="OJJ56397.1"/>
    </source>
</evidence>
<feature type="compositionally biased region" description="Basic and acidic residues" evidence="15">
    <location>
        <begin position="417"/>
        <end position="428"/>
    </location>
</feature>
<feature type="compositionally biased region" description="Pro residues" evidence="15">
    <location>
        <begin position="481"/>
        <end position="491"/>
    </location>
</feature>
<evidence type="ECO:0000313" key="19">
    <source>
        <dbReference type="Proteomes" id="UP000184356"/>
    </source>
</evidence>
<accession>A0A1L9TAC4</accession>
<dbReference type="GeneID" id="63759581"/>
<feature type="disulfide bond" evidence="14">
    <location>
        <begin position="6"/>
        <end position="46"/>
    </location>
</feature>
<dbReference type="InterPro" id="IPR008427">
    <property type="entry name" value="Extracellular_membr_CFEM_dom"/>
</dbReference>
<feature type="transmembrane region" description="Helical" evidence="16">
    <location>
        <begin position="305"/>
        <end position="327"/>
    </location>
</feature>
<evidence type="ECO:0000256" key="9">
    <source>
        <dbReference type="ARBA" id="ARBA00022989"/>
    </source>
</evidence>
<keyword evidence="14" id="KW-0349">Heme</keyword>
<dbReference type="Pfam" id="PF20684">
    <property type="entry name" value="Fung_rhodopsin"/>
    <property type="match status" value="1"/>
</dbReference>
<evidence type="ECO:0000256" key="16">
    <source>
        <dbReference type="SAM" id="Phobius"/>
    </source>
</evidence>
<dbReference type="GO" id="GO:0098552">
    <property type="term" value="C:side of membrane"/>
    <property type="evidence" value="ECO:0007669"/>
    <property type="project" value="UniProtKB-KW"/>
</dbReference>
<evidence type="ECO:0000256" key="8">
    <source>
        <dbReference type="ARBA" id="ARBA00022729"/>
    </source>
</evidence>
<dbReference type="STRING" id="1036612.A0A1L9TAC4"/>
<keyword evidence="12" id="KW-0449">Lipoprotein</keyword>
<dbReference type="OrthoDB" id="2496787at2759"/>
<dbReference type="InterPro" id="IPR049326">
    <property type="entry name" value="Rhodopsin_dom_fungi"/>
</dbReference>
<evidence type="ECO:0000256" key="2">
    <source>
        <dbReference type="ARBA" id="ARBA00004589"/>
    </source>
</evidence>
<protein>
    <recommendedName>
        <fullName evidence="17">CFEM domain-containing protein</fullName>
    </recommendedName>
</protein>
<dbReference type="InterPro" id="IPR052337">
    <property type="entry name" value="SAT4-like"/>
</dbReference>
<dbReference type="SMART" id="SM00747">
    <property type="entry name" value="CFEM"/>
    <property type="match status" value="1"/>
</dbReference>
<evidence type="ECO:0000256" key="12">
    <source>
        <dbReference type="ARBA" id="ARBA00023288"/>
    </source>
</evidence>
<keyword evidence="6" id="KW-0336">GPI-anchor</keyword>
<dbReference type="PROSITE" id="PS52012">
    <property type="entry name" value="CFEM"/>
    <property type="match status" value="1"/>
</dbReference>
<feature type="disulfide bond" evidence="14">
    <location>
        <begin position="10"/>
        <end position="41"/>
    </location>
</feature>
<keyword evidence="14" id="KW-0408">Iron</keyword>
<name>A0A1L9TAC4_9EURO</name>
<comment type="subcellular location">
    <subcellularLocation>
        <location evidence="2">Membrane</location>
        <topology evidence="2">Lipid-anchor</topology>
        <topology evidence="2">GPI-anchor</topology>
    </subcellularLocation>
    <subcellularLocation>
        <location evidence="1">Membrane</location>
        <topology evidence="1">Multi-pass membrane protein</topology>
    </subcellularLocation>
    <subcellularLocation>
        <location evidence="3">Secreted</location>
    </subcellularLocation>
</comment>
<keyword evidence="10 16" id="KW-0472">Membrane</keyword>
<feature type="compositionally biased region" description="Polar residues" evidence="15">
    <location>
        <begin position="374"/>
        <end position="385"/>
    </location>
</feature>
<evidence type="ECO:0000256" key="14">
    <source>
        <dbReference type="PROSITE-ProRule" id="PRU01356"/>
    </source>
</evidence>